<evidence type="ECO:0000313" key="2">
    <source>
        <dbReference type="Proteomes" id="UP001190700"/>
    </source>
</evidence>
<sequence length="194" mass="20478">MGEVVRELAGKGAEVDEEDGEGRTALQCLLFAPELSPAYTFVGGDSKGSAVGGLTIDGGATEMATLRHAASRWALKIVKMDANMGFGVAFPGADLEVDREQNPGLFYFRGGYANDFKMFAGGTVVDKKLALSERGKLKVGDMLHFVLRGAVLEVALNDNPFEEAFAQLPAGVVPLVQLSDGGQKVELVGSARAR</sequence>
<organism evidence="1 2">
    <name type="scientific">Cymbomonas tetramitiformis</name>
    <dbReference type="NCBI Taxonomy" id="36881"/>
    <lineage>
        <taxon>Eukaryota</taxon>
        <taxon>Viridiplantae</taxon>
        <taxon>Chlorophyta</taxon>
        <taxon>Pyramimonadophyceae</taxon>
        <taxon>Pyramimonadales</taxon>
        <taxon>Pyramimonadaceae</taxon>
        <taxon>Cymbomonas</taxon>
    </lineage>
</organism>
<accession>A0AAE0BCX7</accession>
<protein>
    <submittedName>
        <fullName evidence="1">Uncharacterized protein</fullName>
    </submittedName>
</protein>
<comment type="caution">
    <text evidence="1">The sequence shown here is derived from an EMBL/GenBank/DDBJ whole genome shotgun (WGS) entry which is preliminary data.</text>
</comment>
<proteinExistence type="predicted"/>
<name>A0AAE0BCX7_9CHLO</name>
<dbReference type="Proteomes" id="UP001190700">
    <property type="component" value="Unassembled WGS sequence"/>
</dbReference>
<dbReference type="EMBL" id="LGRX02035557">
    <property type="protein sequence ID" value="KAK3234107.1"/>
    <property type="molecule type" value="Genomic_DNA"/>
</dbReference>
<keyword evidence="2" id="KW-1185">Reference proteome</keyword>
<evidence type="ECO:0000313" key="1">
    <source>
        <dbReference type="EMBL" id="KAK3234107.1"/>
    </source>
</evidence>
<reference evidence="1 2" key="1">
    <citation type="journal article" date="2015" name="Genome Biol. Evol.">
        <title>Comparative Genomics of a Bacterivorous Green Alga Reveals Evolutionary Causalities and Consequences of Phago-Mixotrophic Mode of Nutrition.</title>
        <authorList>
            <person name="Burns J.A."/>
            <person name="Paasch A."/>
            <person name="Narechania A."/>
            <person name="Kim E."/>
        </authorList>
    </citation>
    <scope>NUCLEOTIDE SEQUENCE [LARGE SCALE GENOMIC DNA]</scope>
    <source>
        <strain evidence="1 2">PLY_AMNH</strain>
    </source>
</reference>
<dbReference type="AlphaFoldDB" id="A0AAE0BCX7"/>
<gene>
    <name evidence="1" type="ORF">CYMTET_55644</name>
</gene>